<dbReference type="EMBL" id="ML736204">
    <property type="protein sequence ID" value="KAE8378735.1"/>
    <property type="molecule type" value="Genomic_DNA"/>
</dbReference>
<evidence type="ECO:0000256" key="1">
    <source>
        <dbReference type="ARBA" id="ARBA00004123"/>
    </source>
</evidence>
<comment type="similarity">
    <text evidence="2">Belongs to the peroxin-16 family.</text>
</comment>
<feature type="region of interest" description="Disordered" evidence="5">
    <location>
        <begin position="424"/>
        <end position="505"/>
    </location>
</feature>
<evidence type="ECO:0000256" key="3">
    <source>
        <dbReference type="ARBA" id="ARBA00022763"/>
    </source>
</evidence>
<feature type="compositionally biased region" description="Basic and acidic residues" evidence="5">
    <location>
        <begin position="764"/>
        <end position="773"/>
    </location>
</feature>
<dbReference type="InterPro" id="IPR013882">
    <property type="entry name" value="Ctp1_C"/>
</dbReference>
<evidence type="ECO:0000256" key="5">
    <source>
        <dbReference type="SAM" id="MobiDB-lite"/>
    </source>
</evidence>
<feature type="compositionally biased region" description="Basic and acidic residues" evidence="5">
    <location>
        <begin position="492"/>
        <end position="505"/>
    </location>
</feature>
<dbReference type="InterPro" id="IPR013919">
    <property type="entry name" value="Pex16"/>
</dbReference>
<keyword evidence="3" id="KW-0227">DNA damage</keyword>
<dbReference type="OrthoDB" id="2021143at2759"/>
<organism evidence="7 8">
    <name type="scientific">Aspergillus bertholletiae</name>
    <dbReference type="NCBI Taxonomy" id="1226010"/>
    <lineage>
        <taxon>Eukaryota</taxon>
        <taxon>Fungi</taxon>
        <taxon>Dikarya</taxon>
        <taxon>Ascomycota</taxon>
        <taxon>Pezizomycotina</taxon>
        <taxon>Eurotiomycetes</taxon>
        <taxon>Eurotiomycetidae</taxon>
        <taxon>Eurotiales</taxon>
        <taxon>Aspergillaceae</taxon>
        <taxon>Aspergillus</taxon>
        <taxon>Aspergillus subgen. Circumdati</taxon>
    </lineage>
</organism>
<dbReference type="PANTHER" id="PTHR13299:SF0">
    <property type="entry name" value="PEROXISOMAL MEMBRANE PROTEIN PEX16"/>
    <property type="match status" value="1"/>
</dbReference>
<reference evidence="7 8" key="1">
    <citation type="submission" date="2019-04" db="EMBL/GenBank/DDBJ databases">
        <title>Friends and foes A comparative genomics studyof 23 Aspergillus species from section Flavi.</title>
        <authorList>
            <consortium name="DOE Joint Genome Institute"/>
            <person name="Kjaerbolling I."/>
            <person name="Vesth T."/>
            <person name="Frisvad J.C."/>
            <person name="Nybo J.L."/>
            <person name="Theobald S."/>
            <person name="Kildgaard S."/>
            <person name="Isbrandt T."/>
            <person name="Kuo A."/>
            <person name="Sato A."/>
            <person name="Lyhne E.K."/>
            <person name="Kogle M.E."/>
            <person name="Wiebenga A."/>
            <person name="Kun R.S."/>
            <person name="Lubbers R.J."/>
            <person name="Makela M.R."/>
            <person name="Barry K."/>
            <person name="Chovatia M."/>
            <person name="Clum A."/>
            <person name="Daum C."/>
            <person name="Haridas S."/>
            <person name="He G."/>
            <person name="LaButti K."/>
            <person name="Lipzen A."/>
            <person name="Mondo S."/>
            <person name="Riley R."/>
            <person name="Salamov A."/>
            <person name="Simmons B.A."/>
            <person name="Magnuson J.K."/>
            <person name="Henrissat B."/>
            <person name="Mortensen U.H."/>
            <person name="Larsen T.O."/>
            <person name="Devries R.P."/>
            <person name="Grigoriev I.V."/>
            <person name="Machida M."/>
            <person name="Baker S.E."/>
            <person name="Andersen M.R."/>
        </authorList>
    </citation>
    <scope>NUCLEOTIDE SEQUENCE [LARGE SCALE GENOMIC DNA]</scope>
    <source>
        <strain evidence="7 8">IBT 29228</strain>
    </source>
</reference>
<dbReference type="GO" id="GO:0005778">
    <property type="term" value="C:peroxisomal membrane"/>
    <property type="evidence" value="ECO:0007669"/>
    <property type="project" value="TreeGrafter"/>
</dbReference>
<dbReference type="GO" id="GO:0006281">
    <property type="term" value="P:DNA repair"/>
    <property type="evidence" value="ECO:0007669"/>
    <property type="project" value="InterPro"/>
</dbReference>
<evidence type="ECO:0000259" key="6">
    <source>
        <dbReference type="Pfam" id="PF08573"/>
    </source>
</evidence>
<protein>
    <submittedName>
        <fullName evidence="7">Peroxisomal membrane protein-domain-containing protein</fullName>
    </submittedName>
</protein>
<evidence type="ECO:0000256" key="2">
    <source>
        <dbReference type="ARBA" id="ARBA00009505"/>
    </source>
</evidence>
<gene>
    <name evidence="7" type="ORF">BDV26DRAFT_280878</name>
</gene>
<accession>A0A5N7BAF5</accession>
<feature type="region of interest" description="Disordered" evidence="5">
    <location>
        <begin position="761"/>
        <end position="793"/>
    </location>
</feature>
<feature type="domain" description="DNA endonuclease activator Ctp1 C-terminal" evidence="6">
    <location>
        <begin position="536"/>
        <end position="649"/>
    </location>
</feature>
<evidence type="ECO:0000256" key="4">
    <source>
        <dbReference type="ARBA" id="ARBA00023242"/>
    </source>
</evidence>
<dbReference type="Proteomes" id="UP000326198">
    <property type="component" value="Unassembled WGS sequence"/>
</dbReference>
<dbReference type="PANTHER" id="PTHR13299">
    <property type="entry name" value="PEROXISOMAL MEMBRANE PROTEIN PEX16"/>
    <property type="match status" value="1"/>
</dbReference>
<keyword evidence="4" id="KW-0539">Nucleus</keyword>
<feature type="compositionally biased region" description="Polar residues" evidence="5">
    <location>
        <begin position="473"/>
        <end position="491"/>
    </location>
</feature>
<evidence type="ECO:0000313" key="8">
    <source>
        <dbReference type="Proteomes" id="UP000326198"/>
    </source>
</evidence>
<dbReference type="GO" id="GO:0007031">
    <property type="term" value="P:peroxisome organization"/>
    <property type="evidence" value="ECO:0007669"/>
    <property type="project" value="TreeGrafter"/>
</dbReference>
<feature type="compositionally biased region" description="Polar residues" evidence="5">
    <location>
        <begin position="782"/>
        <end position="793"/>
    </location>
</feature>
<sequence>MDILKQLHASMAQSFEKSFDDAYGDLTAVLALCDRKVAAAEERLRVTEDVRGKAVAEIERLNVEITHLREEISRNETGPDDTETSVSESQLEEAYAPQHVLSPCNDSNLSSWEYGTKEMRIVNEKYAALYEDAQTLVRGCKSLRQQARRHKRKLEHWSKCLKRDEFTLVVDGAAVKFQRVKNITNEGQDSSPTAEPIRANGMTVPPDPPLGNEDIDILSGQIYRGLKRKRGILPESGALAHCGGLSERELKPHIFVKSESISSSPARNISQHVETIETQDLDEVGGDIETPTIETSTIEMAMDAYRKSEIDPSATMHSPSAQKLMPQDDYPLSSGRRLPNGSATLQSVDSTTSLVHGSARWLEKKPTLIPKVANHAISCIAEDGEQMYPAAYSGGTSRSVDFSCPSATLSSHDVSHRLQDLLEKPLPPRPLLQSPKDNENTIDTRRHKQHESHDHETSRYNTRLPSDQMAVLDSSQTNKPPTQQQVSTNAHTSERVKSNPVEMHPEDEPYRALPLHRLELSHFRINPEHNEGLEYAFDTVVRKKKERKCIKGCTRPDCCGDQFLAMARLAGLQTDSTASFKEDDQKILEDYLGGDKYFLSGLDEEDRQKLLNEAKARLIADCFGKHRNHHQRPVTPPGFWRTNMPDTQELEFDLHSSVQLLSLYHDSLVSRVISRLPSTISRPAPTPHSRYTKYWTSHSSLYHNVAITLQMVQYTELLWEMIARRRGERVRWRVVVLIEAIKAICRLFLLRLTNSRPLVSPPLPERDVDPRSVEEEEGDWNGMQTPVSQRSSDLSWTMPRTGLSLPCLPDVNDVSNFLISKVLTADDIKPPKALLHRVTGQGQLAEILYILRPVAYALAMQRWNGNKRSWRPWLIGFGMEYGCRQLAKADFRERLAGGLRGLTGLERDELRKRGWAMGWWFMRGALYENFTKSWLKGLTRKMKGKPLLDLVGSVVEDYEYLWDNYYFSTATL</sequence>
<dbReference type="Pfam" id="PF08573">
    <property type="entry name" value="SAE2"/>
    <property type="match status" value="1"/>
</dbReference>
<name>A0A5N7BAF5_9EURO</name>
<dbReference type="GO" id="GO:0005634">
    <property type="term" value="C:nucleus"/>
    <property type="evidence" value="ECO:0007669"/>
    <property type="project" value="UniProtKB-SubCell"/>
</dbReference>
<comment type="subcellular location">
    <subcellularLocation>
        <location evidence="1">Nucleus</location>
    </subcellularLocation>
</comment>
<proteinExistence type="inferred from homology"/>
<keyword evidence="8" id="KW-1185">Reference proteome</keyword>
<dbReference type="Pfam" id="PF08610">
    <property type="entry name" value="Pex16"/>
    <property type="match status" value="1"/>
</dbReference>
<evidence type="ECO:0000313" key="7">
    <source>
        <dbReference type="EMBL" id="KAE8378735.1"/>
    </source>
</evidence>
<dbReference type="AlphaFoldDB" id="A0A5N7BAF5"/>